<dbReference type="AlphaFoldDB" id="A0A6G0VY08"/>
<dbReference type="EMBL" id="VUJU01010611">
    <property type="protein sequence ID" value="KAF0713626.1"/>
    <property type="molecule type" value="Genomic_DNA"/>
</dbReference>
<reference evidence="3 4" key="1">
    <citation type="submission" date="2019-08" db="EMBL/GenBank/DDBJ databases">
        <title>Whole genome of Aphis craccivora.</title>
        <authorList>
            <person name="Voronova N.V."/>
            <person name="Shulinski R.S."/>
            <person name="Bandarenka Y.V."/>
            <person name="Zhorov D.G."/>
            <person name="Warner D."/>
        </authorList>
    </citation>
    <scope>NUCLEOTIDE SEQUENCE [LARGE SCALE GENOMIC DNA]</scope>
    <source>
        <strain evidence="3">180601</strain>
        <tissue evidence="3">Whole Body</tissue>
    </source>
</reference>
<comment type="caution">
    <text evidence="3">The sequence shown here is derived from an EMBL/GenBank/DDBJ whole genome shotgun (WGS) entry which is preliminary data.</text>
</comment>
<evidence type="ECO:0000256" key="1">
    <source>
        <dbReference type="SAM" id="Phobius"/>
    </source>
</evidence>
<dbReference type="Proteomes" id="UP000478052">
    <property type="component" value="Unassembled WGS sequence"/>
</dbReference>
<feature type="transmembrane region" description="Helical" evidence="1">
    <location>
        <begin position="133"/>
        <end position="151"/>
    </location>
</feature>
<keyword evidence="1" id="KW-1133">Transmembrane helix</keyword>
<keyword evidence="1" id="KW-0812">Transmembrane</keyword>
<feature type="domain" description="Transposable element P transposase-like RNase H" evidence="2">
    <location>
        <begin position="5"/>
        <end position="46"/>
    </location>
</feature>
<evidence type="ECO:0000313" key="3">
    <source>
        <dbReference type="EMBL" id="KAF0713626.1"/>
    </source>
</evidence>
<accession>A0A6G0VY08</accession>
<dbReference type="InterPro" id="IPR048365">
    <property type="entry name" value="TNP-like_RNaseH_N"/>
</dbReference>
<evidence type="ECO:0000313" key="4">
    <source>
        <dbReference type="Proteomes" id="UP000478052"/>
    </source>
</evidence>
<name>A0A6G0VY08_APHCR</name>
<proteinExistence type="predicted"/>
<protein>
    <recommendedName>
        <fullName evidence="2">Transposable element P transposase-like RNase H domain-containing protein</fullName>
    </recommendedName>
</protein>
<dbReference type="OrthoDB" id="10521694at2759"/>
<keyword evidence="1" id="KW-0472">Membrane</keyword>
<dbReference type="Pfam" id="PF21787">
    <property type="entry name" value="TNP-like_RNaseH_N"/>
    <property type="match status" value="1"/>
</dbReference>
<feature type="non-terminal residue" evidence="3">
    <location>
        <position position="1"/>
    </location>
</feature>
<sequence>KGAANAEVLQKLILEAIILLEKAGLHVHIVVTDGGVWNRGMWKLFGIYEDNVGCTHPVHQNRNLWFASDFPHLIKTTWSRVLKQQILETPDGTVNLKYWKLLLEFDERTLTIKSFNELASPFFIGTKHKDRSGIITVFCSLLISTILIIMAI</sequence>
<gene>
    <name evidence="3" type="ORF">FWK35_00027505</name>
</gene>
<organism evidence="3 4">
    <name type="scientific">Aphis craccivora</name>
    <name type="common">Cowpea aphid</name>
    <dbReference type="NCBI Taxonomy" id="307492"/>
    <lineage>
        <taxon>Eukaryota</taxon>
        <taxon>Metazoa</taxon>
        <taxon>Ecdysozoa</taxon>
        <taxon>Arthropoda</taxon>
        <taxon>Hexapoda</taxon>
        <taxon>Insecta</taxon>
        <taxon>Pterygota</taxon>
        <taxon>Neoptera</taxon>
        <taxon>Paraneoptera</taxon>
        <taxon>Hemiptera</taxon>
        <taxon>Sternorrhyncha</taxon>
        <taxon>Aphidomorpha</taxon>
        <taxon>Aphidoidea</taxon>
        <taxon>Aphididae</taxon>
        <taxon>Aphidini</taxon>
        <taxon>Aphis</taxon>
        <taxon>Aphis</taxon>
    </lineage>
</organism>
<keyword evidence="4" id="KW-1185">Reference proteome</keyword>
<evidence type="ECO:0000259" key="2">
    <source>
        <dbReference type="Pfam" id="PF21787"/>
    </source>
</evidence>
<feature type="non-terminal residue" evidence="3">
    <location>
        <position position="152"/>
    </location>
</feature>